<evidence type="ECO:0000313" key="6">
    <source>
        <dbReference type="EMBL" id="PJE62803.1"/>
    </source>
</evidence>
<dbReference type="PANTHER" id="PTHR11070">
    <property type="entry name" value="UVRD / RECB / PCRA DNA HELICASE FAMILY MEMBER"/>
    <property type="match status" value="1"/>
</dbReference>
<accession>A0A2M8KSB8</accession>
<dbReference type="InterPro" id="IPR000212">
    <property type="entry name" value="DNA_helicase_UvrD/REP"/>
</dbReference>
<gene>
    <name evidence="6" type="ORF">COU88_03045</name>
</gene>
<dbReference type="Pfam" id="PF13361">
    <property type="entry name" value="UvrD_C"/>
    <property type="match status" value="1"/>
</dbReference>
<evidence type="ECO:0000256" key="3">
    <source>
        <dbReference type="ARBA" id="ARBA00022806"/>
    </source>
</evidence>
<dbReference type="GO" id="GO:0005829">
    <property type="term" value="C:cytosol"/>
    <property type="evidence" value="ECO:0007669"/>
    <property type="project" value="TreeGrafter"/>
</dbReference>
<keyword evidence="3" id="KW-0347">Helicase</keyword>
<name>A0A2M8KSB8_9BACT</name>
<protein>
    <recommendedName>
        <fullName evidence="5">UvrD-like helicase C-terminal domain-containing protein</fullName>
    </recommendedName>
</protein>
<evidence type="ECO:0000259" key="5">
    <source>
        <dbReference type="Pfam" id="PF13361"/>
    </source>
</evidence>
<evidence type="ECO:0000256" key="4">
    <source>
        <dbReference type="ARBA" id="ARBA00022840"/>
    </source>
</evidence>
<reference evidence="7" key="1">
    <citation type="submission" date="2017-09" db="EMBL/GenBank/DDBJ databases">
        <title>Depth-based differentiation of microbial function through sediment-hosted aquifers and enrichment of novel symbionts in the deep terrestrial subsurface.</title>
        <authorList>
            <person name="Probst A.J."/>
            <person name="Ladd B."/>
            <person name="Jarett J.K."/>
            <person name="Geller-Mcgrath D.E."/>
            <person name="Sieber C.M.K."/>
            <person name="Emerson J.B."/>
            <person name="Anantharaman K."/>
            <person name="Thomas B.C."/>
            <person name="Malmstrom R."/>
            <person name="Stieglmeier M."/>
            <person name="Klingl A."/>
            <person name="Woyke T."/>
            <person name="Ryan C.M."/>
            <person name="Banfield J.F."/>
        </authorList>
    </citation>
    <scope>NUCLEOTIDE SEQUENCE [LARGE SCALE GENOMIC DNA]</scope>
</reference>
<keyword evidence="2" id="KW-0378">Hydrolase</keyword>
<evidence type="ECO:0000313" key="7">
    <source>
        <dbReference type="Proteomes" id="UP000229554"/>
    </source>
</evidence>
<dbReference type="GO" id="GO:0033202">
    <property type="term" value="C:DNA helicase complex"/>
    <property type="evidence" value="ECO:0007669"/>
    <property type="project" value="TreeGrafter"/>
</dbReference>
<dbReference type="InterPro" id="IPR027417">
    <property type="entry name" value="P-loop_NTPase"/>
</dbReference>
<organism evidence="6 7">
    <name type="scientific">Candidatus Roizmanbacteria bacterium CG10_big_fil_rev_8_21_14_0_10_39_6</name>
    <dbReference type="NCBI Taxonomy" id="1974853"/>
    <lineage>
        <taxon>Bacteria</taxon>
        <taxon>Candidatus Roizmaniibacteriota</taxon>
    </lineage>
</organism>
<sequence length="68" mass="8161">LLPHSRSVESLEQLEEERRLLYVAITRAKDQLFLSWAKRRMVYGRTQYSLPSQFLTESHLLEYDDVTF</sequence>
<evidence type="ECO:0000256" key="1">
    <source>
        <dbReference type="ARBA" id="ARBA00022741"/>
    </source>
</evidence>
<keyword evidence="4" id="KW-0067">ATP-binding</keyword>
<dbReference type="Gene3D" id="3.30.160.800">
    <property type="match status" value="1"/>
</dbReference>
<dbReference type="AlphaFoldDB" id="A0A2M8KSB8"/>
<dbReference type="Proteomes" id="UP000229554">
    <property type="component" value="Unassembled WGS sequence"/>
</dbReference>
<dbReference type="GO" id="GO:0005524">
    <property type="term" value="F:ATP binding"/>
    <property type="evidence" value="ECO:0007669"/>
    <property type="project" value="UniProtKB-KW"/>
</dbReference>
<dbReference type="InterPro" id="IPR014017">
    <property type="entry name" value="DNA_helicase_UvrD-like_C"/>
</dbReference>
<dbReference type="GO" id="GO:0016787">
    <property type="term" value="F:hydrolase activity"/>
    <property type="evidence" value="ECO:0007669"/>
    <property type="project" value="UniProtKB-KW"/>
</dbReference>
<dbReference type="GO" id="GO:0000725">
    <property type="term" value="P:recombinational repair"/>
    <property type="evidence" value="ECO:0007669"/>
    <property type="project" value="TreeGrafter"/>
</dbReference>
<dbReference type="GO" id="GO:0043138">
    <property type="term" value="F:3'-5' DNA helicase activity"/>
    <property type="evidence" value="ECO:0007669"/>
    <property type="project" value="TreeGrafter"/>
</dbReference>
<dbReference type="PANTHER" id="PTHR11070:SF2">
    <property type="entry name" value="ATP-DEPENDENT DNA HELICASE SRS2"/>
    <property type="match status" value="1"/>
</dbReference>
<feature type="non-terminal residue" evidence="6">
    <location>
        <position position="1"/>
    </location>
</feature>
<dbReference type="EMBL" id="PFED01000124">
    <property type="protein sequence ID" value="PJE62803.1"/>
    <property type="molecule type" value="Genomic_DNA"/>
</dbReference>
<comment type="caution">
    <text evidence="6">The sequence shown here is derived from an EMBL/GenBank/DDBJ whole genome shotgun (WGS) entry which is preliminary data.</text>
</comment>
<dbReference type="SUPFAM" id="SSF52540">
    <property type="entry name" value="P-loop containing nucleoside triphosphate hydrolases"/>
    <property type="match status" value="1"/>
</dbReference>
<evidence type="ECO:0000256" key="2">
    <source>
        <dbReference type="ARBA" id="ARBA00022801"/>
    </source>
</evidence>
<keyword evidence="1" id="KW-0547">Nucleotide-binding</keyword>
<feature type="domain" description="UvrD-like helicase C-terminal" evidence="5">
    <location>
        <begin position="2"/>
        <end position="38"/>
    </location>
</feature>
<proteinExistence type="predicted"/>
<dbReference type="GO" id="GO:0003677">
    <property type="term" value="F:DNA binding"/>
    <property type="evidence" value="ECO:0007669"/>
    <property type="project" value="InterPro"/>
</dbReference>